<dbReference type="Proteomes" id="UP000245073">
    <property type="component" value="Unassembled WGS sequence"/>
</dbReference>
<protein>
    <submittedName>
        <fullName evidence="1">Uncharacterized protein</fullName>
    </submittedName>
</protein>
<sequence length="81" mass="8912">MTPEALRQAAITLFGDRGWMSRLAEHLGVDRSSVSRWFAGLPVPGPVAAAVEAWLLLYRLTGLRPGEYDQLDPAEDQSSED</sequence>
<organism evidence="1 2">
    <name type="scientific">Caulobacter endophyticus</name>
    <dbReference type="NCBI Taxonomy" id="2172652"/>
    <lineage>
        <taxon>Bacteria</taxon>
        <taxon>Pseudomonadati</taxon>
        <taxon>Pseudomonadota</taxon>
        <taxon>Alphaproteobacteria</taxon>
        <taxon>Caulobacterales</taxon>
        <taxon>Caulobacteraceae</taxon>
        <taxon>Caulobacter</taxon>
    </lineage>
</organism>
<gene>
    <name evidence="1" type="ORF">DDF67_21005</name>
</gene>
<dbReference type="AlphaFoldDB" id="A0A2T9JIB7"/>
<reference evidence="1 2" key="1">
    <citation type="submission" date="2018-04" db="EMBL/GenBank/DDBJ databases">
        <title>The genome sequence of Caulobacter sp. 744.</title>
        <authorList>
            <person name="Gao J."/>
            <person name="Sun J."/>
        </authorList>
    </citation>
    <scope>NUCLEOTIDE SEQUENCE [LARGE SCALE GENOMIC DNA]</scope>
    <source>
        <strain evidence="1 2">774</strain>
    </source>
</reference>
<keyword evidence="2" id="KW-1185">Reference proteome</keyword>
<dbReference type="OrthoDB" id="7173775at2"/>
<accession>A0A2T9JIB7</accession>
<dbReference type="RefSeq" id="WP_109102769.1">
    <property type="nucleotide sequence ID" value="NZ_QDKQ01000069.1"/>
</dbReference>
<evidence type="ECO:0000313" key="1">
    <source>
        <dbReference type="EMBL" id="PVM83418.1"/>
    </source>
</evidence>
<proteinExistence type="predicted"/>
<evidence type="ECO:0000313" key="2">
    <source>
        <dbReference type="Proteomes" id="UP000245073"/>
    </source>
</evidence>
<dbReference type="EMBL" id="QDKQ01000069">
    <property type="protein sequence ID" value="PVM83418.1"/>
    <property type="molecule type" value="Genomic_DNA"/>
</dbReference>
<comment type="caution">
    <text evidence="1">The sequence shown here is derived from an EMBL/GenBank/DDBJ whole genome shotgun (WGS) entry which is preliminary data.</text>
</comment>
<name>A0A2T9JIB7_9CAUL</name>